<evidence type="ECO:0000256" key="7">
    <source>
        <dbReference type="ARBA" id="ARBA00023204"/>
    </source>
</evidence>
<dbReference type="GO" id="GO:0003697">
    <property type="term" value="F:single-stranded DNA binding"/>
    <property type="evidence" value="ECO:0007669"/>
    <property type="project" value="TreeGrafter"/>
</dbReference>
<evidence type="ECO:0000256" key="8">
    <source>
        <dbReference type="ARBA" id="ARBA00023242"/>
    </source>
</evidence>
<keyword evidence="5" id="KW-0378">Hydrolase</keyword>
<feature type="binding site" evidence="10">
    <location>
        <position position="539"/>
    </location>
    <ligand>
        <name>substrate</name>
    </ligand>
</feature>
<dbReference type="SUPFAM" id="SSF56024">
    <property type="entry name" value="Phospholipase D/nuclease"/>
    <property type="match status" value="2"/>
</dbReference>
<comment type="subcellular location">
    <subcellularLocation>
        <location evidence="1">Nucleus</location>
    </subcellularLocation>
</comment>
<evidence type="ECO:0000256" key="10">
    <source>
        <dbReference type="PIRSR" id="PIRSR610347-2"/>
    </source>
</evidence>
<dbReference type="AlphaFoldDB" id="A0A1K0FZ34"/>
<evidence type="ECO:0008006" key="14">
    <source>
        <dbReference type="Google" id="ProtNLM"/>
    </source>
</evidence>
<reference evidence="13" key="1">
    <citation type="submission" date="2016-04" db="EMBL/GenBank/DDBJ databases">
        <authorList>
            <person name="Guldener U."/>
            <person name="Guldener U."/>
        </authorList>
    </citation>
    <scope>NUCLEOTIDE SEQUENCE [LARGE SCALE GENOMIC DNA]</scope>
    <source>
        <strain evidence="13">UB2112</strain>
    </source>
</reference>
<accession>A0A1K0FZ34</accession>
<sequence length="672" mass="73250">MAGKEAVVISDSDSDTLSESERPLPPPPKQATTSRSAVVKQRNGQDDMKEQVPEAGPSAPPSTAANGLLGLIPNRSQLELERKERARKRRREQGLASSSSEDEETQVEAKRSKPHQALPSAQQDPHAPLHKPAPIVERGKSSSTTSNTPSSSSSGSSFSSATSPINPKSRFWTGTIKHGYNTYASISLSGITIPSLLLPATPSSRNTLQLAVLATYDLRMDWLYSLFPRNLPVTLILPPPKEDYRSGDPTIARPGLYPSEVFGGFERFPGWKICVPNKPKGGWLTQHMKFLVLVHEGWLRVAIASGNLNEVDWSRIENGVFIQDFPLKGGEGSSARAEGRGGVENDFKEQLTLVLKSLSVPPLHPVWTALDRFDFSLGGARARIVASWPEASSLQGWDRIETQGLGRLGKVVRDLDISAVKGGMEVECQGSSLANHDLKWIEHFHLLASGVDPRGKLPFKGKPNEAHPEYRRAIGGVGGALPPVKVVFPHHRYVEQETVEGPMGALSFFGKAETFSSSPIKRLYYSPQSRRGDVMIHAKSLLALTPKGATIVDQAFWTAADAQLSGSSRQPLPRQGESEWQPNPGETPIGWSYLGSSNFTRAAHGNISGTVQKPTQSGSNWELGVVMPIYASEVEKFGVEAESLRPIVYHRPIQQYGSEDTPWDNSSALAMF</sequence>
<keyword evidence="7" id="KW-0234">DNA repair</keyword>
<dbReference type="GO" id="GO:0003690">
    <property type="term" value="F:double-stranded DNA binding"/>
    <property type="evidence" value="ECO:0007669"/>
    <property type="project" value="TreeGrafter"/>
</dbReference>
<dbReference type="CDD" id="cd09122">
    <property type="entry name" value="PLDc_Tdp1_1"/>
    <property type="match status" value="1"/>
</dbReference>
<evidence type="ECO:0000256" key="11">
    <source>
        <dbReference type="SAM" id="MobiDB-lite"/>
    </source>
</evidence>
<organism evidence="12 13">
    <name type="scientific">Ustilago bromivora</name>
    <dbReference type="NCBI Taxonomy" id="307758"/>
    <lineage>
        <taxon>Eukaryota</taxon>
        <taxon>Fungi</taxon>
        <taxon>Dikarya</taxon>
        <taxon>Basidiomycota</taxon>
        <taxon>Ustilaginomycotina</taxon>
        <taxon>Ustilaginomycetes</taxon>
        <taxon>Ustilaginales</taxon>
        <taxon>Ustilaginaceae</taxon>
        <taxon>Ustilago</taxon>
    </lineage>
</organism>
<dbReference type="Proteomes" id="UP000179920">
    <property type="component" value="Chromosome III"/>
</dbReference>
<evidence type="ECO:0000256" key="9">
    <source>
        <dbReference type="PIRSR" id="PIRSR610347-1"/>
    </source>
</evidence>
<evidence type="ECO:0000256" key="6">
    <source>
        <dbReference type="ARBA" id="ARBA00022839"/>
    </source>
</evidence>
<evidence type="ECO:0000313" key="12">
    <source>
        <dbReference type="EMBL" id="SAM76287.1"/>
    </source>
</evidence>
<dbReference type="Gene3D" id="3.30.870.10">
    <property type="entry name" value="Endonuclease Chain A"/>
    <property type="match status" value="2"/>
</dbReference>
<dbReference type="PANTHER" id="PTHR12415:SF0">
    <property type="entry name" value="TYROSYL-DNA PHOSPHODIESTERASE 1"/>
    <property type="match status" value="1"/>
</dbReference>
<evidence type="ECO:0000256" key="4">
    <source>
        <dbReference type="ARBA" id="ARBA00022763"/>
    </source>
</evidence>
<dbReference type="OrthoDB" id="3907302at2759"/>
<dbReference type="InterPro" id="IPR010347">
    <property type="entry name" value="Tdp1"/>
</dbReference>
<feature type="compositionally biased region" description="Basic and acidic residues" evidence="11">
    <location>
        <begin position="43"/>
        <end position="52"/>
    </location>
</feature>
<gene>
    <name evidence="12" type="ORF">UBRO_01505</name>
</gene>
<keyword evidence="3" id="KW-0540">Nuclease</keyword>
<dbReference type="GO" id="GO:0005634">
    <property type="term" value="C:nucleus"/>
    <property type="evidence" value="ECO:0007669"/>
    <property type="project" value="UniProtKB-SubCell"/>
</dbReference>
<evidence type="ECO:0000256" key="2">
    <source>
        <dbReference type="ARBA" id="ARBA00010205"/>
    </source>
</evidence>
<keyword evidence="8" id="KW-0539">Nucleus</keyword>
<feature type="active site" description="Nucleophile" evidence="9">
    <location>
        <position position="287"/>
    </location>
</feature>
<dbReference type="EMBL" id="LT558119">
    <property type="protein sequence ID" value="SAM76287.1"/>
    <property type="molecule type" value="Genomic_DNA"/>
</dbReference>
<feature type="region of interest" description="Disordered" evidence="11">
    <location>
        <begin position="1"/>
        <end position="164"/>
    </location>
</feature>
<proteinExistence type="inferred from homology"/>
<keyword evidence="4" id="KW-0227">DNA damage</keyword>
<evidence type="ECO:0000313" key="13">
    <source>
        <dbReference type="Proteomes" id="UP000179920"/>
    </source>
</evidence>
<dbReference type="Pfam" id="PF06087">
    <property type="entry name" value="Tyr-DNA_phospho"/>
    <property type="match status" value="1"/>
</dbReference>
<feature type="region of interest" description="Disordered" evidence="11">
    <location>
        <begin position="566"/>
        <end position="587"/>
    </location>
</feature>
<feature type="binding site" evidence="10">
    <location>
        <position position="289"/>
    </location>
    <ligand>
        <name>substrate</name>
    </ligand>
</feature>
<feature type="compositionally biased region" description="Low complexity" evidence="11">
    <location>
        <begin position="141"/>
        <end position="163"/>
    </location>
</feature>
<evidence type="ECO:0000256" key="5">
    <source>
        <dbReference type="ARBA" id="ARBA00022801"/>
    </source>
</evidence>
<protein>
    <recommendedName>
        <fullName evidence="14">Phospholipase D/nuclease</fullName>
    </recommendedName>
</protein>
<dbReference type="GO" id="GO:0004527">
    <property type="term" value="F:exonuclease activity"/>
    <property type="evidence" value="ECO:0007669"/>
    <property type="project" value="UniProtKB-KW"/>
</dbReference>
<feature type="active site" description="Proton donor/acceptor" evidence="9">
    <location>
        <position position="537"/>
    </location>
</feature>
<dbReference type="PANTHER" id="PTHR12415">
    <property type="entry name" value="TYROSYL-DNA PHOSPHODIESTERASE 1"/>
    <property type="match status" value="1"/>
</dbReference>
<evidence type="ECO:0000256" key="3">
    <source>
        <dbReference type="ARBA" id="ARBA00022722"/>
    </source>
</evidence>
<dbReference type="GO" id="GO:0006281">
    <property type="term" value="P:DNA repair"/>
    <property type="evidence" value="ECO:0007669"/>
    <property type="project" value="UniProtKB-KW"/>
</dbReference>
<comment type="similarity">
    <text evidence="2">Belongs to the tyrosyl-DNA phosphodiesterase family.</text>
</comment>
<evidence type="ECO:0000256" key="1">
    <source>
        <dbReference type="ARBA" id="ARBA00004123"/>
    </source>
</evidence>
<dbReference type="GO" id="GO:0017005">
    <property type="term" value="F:3'-tyrosyl-DNA phosphodiesterase activity"/>
    <property type="evidence" value="ECO:0007669"/>
    <property type="project" value="TreeGrafter"/>
</dbReference>
<keyword evidence="6" id="KW-0269">Exonuclease</keyword>
<name>A0A1K0FZ34_9BASI</name>